<organism evidence="2 3">
    <name type="scientific">Lentinus brumalis</name>
    <dbReference type="NCBI Taxonomy" id="2498619"/>
    <lineage>
        <taxon>Eukaryota</taxon>
        <taxon>Fungi</taxon>
        <taxon>Dikarya</taxon>
        <taxon>Basidiomycota</taxon>
        <taxon>Agaricomycotina</taxon>
        <taxon>Agaricomycetes</taxon>
        <taxon>Polyporales</taxon>
        <taxon>Polyporaceae</taxon>
        <taxon>Lentinus</taxon>
    </lineage>
</organism>
<feature type="region of interest" description="Disordered" evidence="1">
    <location>
        <begin position="25"/>
        <end position="102"/>
    </location>
</feature>
<evidence type="ECO:0000313" key="2">
    <source>
        <dbReference type="EMBL" id="RDX57591.1"/>
    </source>
</evidence>
<feature type="compositionally biased region" description="Basic and acidic residues" evidence="1">
    <location>
        <begin position="60"/>
        <end position="84"/>
    </location>
</feature>
<protein>
    <submittedName>
        <fullName evidence="2">Uncharacterized protein</fullName>
    </submittedName>
</protein>
<name>A0A371DYL9_9APHY</name>
<dbReference type="AlphaFoldDB" id="A0A371DYL9"/>
<accession>A0A371DYL9</accession>
<gene>
    <name evidence="2" type="ORF">OH76DRAFT_55469</name>
</gene>
<evidence type="ECO:0000256" key="1">
    <source>
        <dbReference type="SAM" id="MobiDB-lite"/>
    </source>
</evidence>
<sequence>MTHNHATSRPVEALSYSRRALNHHAVDGHHSAEVISTHQEPSWPGYTSAGGPLRCHGARGRCDGAGRRRGDEKQRSRDVREQRKGARTGVDSAGIQSACSLN</sequence>
<reference evidence="2 3" key="1">
    <citation type="journal article" date="2018" name="Biotechnol. Biofuels">
        <title>Integrative visual omics of the white-rot fungus Polyporus brumalis exposes the biotechnological potential of its oxidative enzymes for delignifying raw plant biomass.</title>
        <authorList>
            <person name="Miyauchi S."/>
            <person name="Rancon A."/>
            <person name="Drula E."/>
            <person name="Hage H."/>
            <person name="Chaduli D."/>
            <person name="Favel A."/>
            <person name="Grisel S."/>
            <person name="Henrissat B."/>
            <person name="Herpoel-Gimbert I."/>
            <person name="Ruiz-Duenas F.J."/>
            <person name="Chevret D."/>
            <person name="Hainaut M."/>
            <person name="Lin J."/>
            <person name="Wang M."/>
            <person name="Pangilinan J."/>
            <person name="Lipzen A."/>
            <person name="Lesage-Meessen L."/>
            <person name="Navarro D."/>
            <person name="Riley R."/>
            <person name="Grigoriev I.V."/>
            <person name="Zhou S."/>
            <person name="Raouche S."/>
            <person name="Rosso M.N."/>
        </authorList>
    </citation>
    <scope>NUCLEOTIDE SEQUENCE [LARGE SCALE GENOMIC DNA]</scope>
    <source>
        <strain evidence="2 3">BRFM 1820</strain>
    </source>
</reference>
<dbReference type="EMBL" id="KZ857379">
    <property type="protein sequence ID" value="RDX57591.1"/>
    <property type="molecule type" value="Genomic_DNA"/>
</dbReference>
<evidence type="ECO:0000313" key="3">
    <source>
        <dbReference type="Proteomes" id="UP000256964"/>
    </source>
</evidence>
<keyword evidence="3" id="KW-1185">Reference proteome</keyword>
<dbReference type="Proteomes" id="UP000256964">
    <property type="component" value="Unassembled WGS sequence"/>
</dbReference>
<proteinExistence type="predicted"/>